<dbReference type="SUPFAM" id="SSF52540">
    <property type="entry name" value="P-loop containing nucleoside triphosphate hydrolases"/>
    <property type="match status" value="1"/>
</dbReference>
<organism evidence="1 2">
    <name type="scientific">Treponema bryantii</name>
    <dbReference type="NCBI Taxonomy" id="163"/>
    <lineage>
        <taxon>Bacteria</taxon>
        <taxon>Pseudomonadati</taxon>
        <taxon>Spirochaetota</taxon>
        <taxon>Spirochaetia</taxon>
        <taxon>Spirochaetales</taxon>
        <taxon>Treponemataceae</taxon>
        <taxon>Treponema</taxon>
    </lineage>
</organism>
<dbReference type="EMBL" id="FOFU01000002">
    <property type="protein sequence ID" value="SEQ09804.1"/>
    <property type="molecule type" value="Genomic_DNA"/>
</dbReference>
<accession>A0A1H9D8L9</accession>
<gene>
    <name evidence="1" type="ORF">SAMN04487977_102480</name>
</gene>
<dbReference type="OrthoDB" id="9790407at2"/>
<dbReference type="InterPro" id="IPR027417">
    <property type="entry name" value="P-loop_NTPase"/>
</dbReference>
<keyword evidence="1" id="KW-0418">Kinase</keyword>
<sequence>MDSMKVIILNGPMGVGKTTVGKYIAEATPGTAFIDGDWCLDLHPFIGNRETKTMAVDNILHMIGNYKKCSECKMIILVWLMDQAWVYDAIIEGIKKLKLEIKSVTLTCSKATLTDRWQNDKVCPWRTDNWLKISTDSLPYFAKLNNTLDTSNLSIKEVAEKIMAAD</sequence>
<dbReference type="STRING" id="163.SAMN04487775_11170"/>
<dbReference type="AlphaFoldDB" id="A0A1H9D8L9"/>
<keyword evidence="2" id="KW-1185">Reference proteome</keyword>
<evidence type="ECO:0000313" key="1">
    <source>
        <dbReference type="EMBL" id="SEQ09804.1"/>
    </source>
</evidence>
<evidence type="ECO:0000313" key="2">
    <source>
        <dbReference type="Proteomes" id="UP000182360"/>
    </source>
</evidence>
<dbReference type="Gene3D" id="3.40.50.300">
    <property type="entry name" value="P-loop containing nucleotide triphosphate hydrolases"/>
    <property type="match status" value="1"/>
</dbReference>
<dbReference type="Pfam" id="PF13238">
    <property type="entry name" value="AAA_18"/>
    <property type="match status" value="1"/>
</dbReference>
<dbReference type="eggNOG" id="COG0703">
    <property type="taxonomic scope" value="Bacteria"/>
</dbReference>
<dbReference type="Proteomes" id="UP000182360">
    <property type="component" value="Unassembled WGS sequence"/>
</dbReference>
<protein>
    <submittedName>
        <fullName evidence="1">Shikimate kinase</fullName>
    </submittedName>
</protein>
<proteinExistence type="predicted"/>
<keyword evidence="1" id="KW-0808">Transferase</keyword>
<name>A0A1H9D8L9_9SPIR</name>
<dbReference type="GO" id="GO:0016301">
    <property type="term" value="F:kinase activity"/>
    <property type="evidence" value="ECO:0007669"/>
    <property type="project" value="UniProtKB-KW"/>
</dbReference>
<reference evidence="1 2" key="1">
    <citation type="submission" date="2016-10" db="EMBL/GenBank/DDBJ databases">
        <authorList>
            <person name="de Groot N.N."/>
        </authorList>
    </citation>
    <scope>NUCLEOTIDE SEQUENCE [LARGE SCALE GENOMIC DNA]</scope>
    <source>
        <strain evidence="1 2">B25</strain>
    </source>
</reference>